<dbReference type="Gene3D" id="3.40.710.10">
    <property type="entry name" value="DD-peptidase/beta-lactamase superfamily"/>
    <property type="match status" value="1"/>
</dbReference>
<keyword evidence="12" id="KW-1185">Reference proteome</keyword>
<keyword evidence="6" id="KW-0961">Cell wall biogenesis/degradation</keyword>
<evidence type="ECO:0000313" key="11">
    <source>
        <dbReference type="EMBL" id="VDN48023.1"/>
    </source>
</evidence>
<proteinExistence type="inferred from homology"/>
<dbReference type="InterPro" id="IPR001967">
    <property type="entry name" value="Peptidase_S11_N"/>
</dbReference>
<reference evidence="11 12" key="1">
    <citation type="submission" date="2018-09" db="EMBL/GenBank/DDBJ databases">
        <authorList>
            <person name="Postec A."/>
        </authorList>
    </citation>
    <scope>NUCLEOTIDE SEQUENCE [LARGE SCALE GENOMIC DNA]</scope>
    <source>
        <strain evidence="11">70B-A</strain>
    </source>
</reference>
<dbReference type="PANTHER" id="PTHR21581:SF6">
    <property type="entry name" value="TRAFFICKING PROTEIN PARTICLE COMPLEX SUBUNIT 12"/>
    <property type="match status" value="1"/>
</dbReference>
<feature type="domain" description="Peptidase S11 D-alanyl-D-alanine carboxypeptidase A N-terminal" evidence="10">
    <location>
        <begin position="34"/>
        <end position="271"/>
    </location>
</feature>
<dbReference type="KEGG" id="cbar:PATL70BA_2137"/>
<dbReference type="InterPro" id="IPR012338">
    <property type="entry name" value="Beta-lactam/transpept-like"/>
</dbReference>
<feature type="active site" description="Acyl-ester intermediate" evidence="7">
    <location>
        <position position="69"/>
    </location>
</feature>
<feature type="binding site" evidence="8">
    <location>
        <position position="242"/>
    </location>
    <ligand>
        <name>substrate</name>
    </ligand>
</feature>
<sequence>MGKRSTILRTITIVAIFVLIGLDPSGPSHISYATVHPPSLAAEGAILMDGDTGQVLYEKNAHKTFYPASITKLMTALVASKYLNPSDTITFSRNAVLSIEFGSSHIGMREGETISVEAAMHGLLMSSANDVANGIAEKTSGSIEDFAKAMTAEAKALGALNSNFVNPHGLQNEDQYTTAYDMGLIMKEIIKNQFLVDIMGKTLYEIPPTNKVDEVRYLAQGHKMINERKDVNIYREDVIAGKTGYTTSSGHTLVTVSKRDGRTLIAVTLKTNAANLYSDTNKLFDYGYEAFEAVELEPSDYIQTLPIMKDGVVIGKADLSMLEPVRMFLKSGHSKEDITLETVLPEALTEEASMNQEAGKLIISIGEEAIGEWPLEITELEYDDIGNESVEENIEKKELEMIEVIKFIILIATVTIVVKTSTFGKFH</sequence>
<evidence type="ECO:0000256" key="5">
    <source>
        <dbReference type="ARBA" id="ARBA00022984"/>
    </source>
</evidence>
<feature type="active site" description="Proton acceptor" evidence="7">
    <location>
        <position position="72"/>
    </location>
</feature>
<dbReference type="GO" id="GO:0009252">
    <property type="term" value="P:peptidoglycan biosynthetic process"/>
    <property type="evidence" value="ECO:0007669"/>
    <property type="project" value="UniProtKB-KW"/>
</dbReference>
<evidence type="ECO:0000256" key="8">
    <source>
        <dbReference type="PIRSR" id="PIRSR618044-2"/>
    </source>
</evidence>
<accession>A0A3P7PD93</accession>
<dbReference type="GO" id="GO:0008360">
    <property type="term" value="P:regulation of cell shape"/>
    <property type="evidence" value="ECO:0007669"/>
    <property type="project" value="UniProtKB-KW"/>
</dbReference>
<dbReference type="EMBL" id="LR130778">
    <property type="protein sequence ID" value="VDN48023.1"/>
    <property type="molecule type" value="Genomic_DNA"/>
</dbReference>
<dbReference type="GO" id="GO:0071555">
    <property type="term" value="P:cell wall organization"/>
    <property type="evidence" value="ECO:0007669"/>
    <property type="project" value="UniProtKB-KW"/>
</dbReference>
<evidence type="ECO:0000256" key="3">
    <source>
        <dbReference type="ARBA" id="ARBA00022801"/>
    </source>
</evidence>
<organism evidence="11 12">
    <name type="scientific">Petrocella atlantisensis</name>
    <dbReference type="NCBI Taxonomy" id="2173034"/>
    <lineage>
        <taxon>Bacteria</taxon>
        <taxon>Bacillati</taxon>
        <taxon>Bacillota</taxon>
        <taxon>Clostridia</taxon>
        <taxon>Lachnospirales</taxon>
        <taxon>Vallitaleaceae</taxon>
        <taxon>Petrocella</taxon>
    </lineage>
</organism>
<evidence type="ECO:0000256" key="1">
    <source>
        <dbReference type="ARBA" id="ARBA00007164"/>
    </source>
</evidence>
<evidence type="ECO:0000256" key="7">
    <source>
        <dbReference type="PIRSR" id="PIRSR618044-1"/>
    </source>
</evidence>
<protein>
    <recommendedName>
        <fullName evidence="10">Peptidase S11 D-alanyl-D-alanine carboxypeptidase A N-terminal domain-containing protein</fullName>
    </recommendedName>
</protein>
<evidence type="ECO:0000313" key="12">
    <source>
        <dbReference type="Proteomes" id="UP000279029"/>
    </source>
</evidence>
<keyword evidence="5" id="KW-0573">Peptidoglycan synthesis</keyword>
<dbReference type="SUPFAM" id="SSF56601">
    <property type="entry name" value="beta-lactamase/transpeptidase-like"/>
    <property type="match status" value="1"/>
</dbReference>
<evidence type="ECO:0000256" key="4">
    <source>
        <dbReference type="ARBA" id="ARBA00022960"/>
    </source>
</evidence>
<dbReference type="PRINTS" id="PR00725">
    <property type="entry name" value="DADACBPTASE1"/>
</dbReference>
<feature type="active site" evidence="7">
    <location>
        <position position="127"/>
    </location>
</feature>
<evidence type="ECO:0000256" key="9">
    <source>
        <dbReference type="RuleBase" id="RU004016"/>
    </source>
</evidence>
<dbReference type="GO" id="GO:0006508">
    <property type="term" value="P:proteolysis"/>
    <property type="evidence" value="ECO:0007669"/>
    <property type="project" value="InterPro"/>
</dbReference>
<dbReference type="GO" id="GO:0009002">
    <property type="term" value="F:serine-type D-Ala-D-Ala carboxypeptidase activity"/>
    <property type="evidence" value="ECO:0007669"/>
    <property type="project" value="InterPro"/>
</dbReference>
<dbReference type="PANTHER" id="PTHR21581">
    <property type="entry name" value="D-ALANYL-D-ALANINE CARBOXYPEPTIDASE"/>
    <property type="match status" value="1"/>
</dbReference>
<name>A0A3P7PD93_9FIRM</name>
<comment type="similarity">
    <text evidence="1 9">Belongs to the peptidase S11 family.</text>
</comment>
<evidence type="ECO:0000259" key="10">
    <source>
        <dbReference type="Pfam" id="PF00768"/>
    </source>
</evidence>
<evidence type="ECO:0000256" key="6">
    <source>
        <dbReference type="ARBA" id="ARBA00023316"/>
    </source>
</evidence>
<keyword evidence="4" id="KW-0133">Cell shape</keyword>
<keyword evidence="2" id="KW-0732">Signal</keyword>
<dbReference type="Proteomes" id="UP000279029">
    <property type="component" value="Chromosome"/>
</dbReference>
<dbReference type="InterPro" id="IPR018044">
    <property type="entry name" value="Peptidase_S11"/>
</dbReference>
<keyword evidence="3" id="KW-0378">Hydrolase</keyword>
<dbReference type="Pfam" id="PF00768">
    <property type="entry name" value="Peptidase_S11"/>
    <property type="match status" value="1"/>
</dbReference>
<gene>
    <name evidence="11" type="ORF">PATL70BA_2137</name>
</gene>
<dbReference type="AlphaFoldDB" id="A0A3P7PD93"/>
<evidence type="ECO:0000256" key="2">
    <source>
        <dbReference type="ARBA" id="ARBA00022729"/>
    </source>
</evidence>